<keyword evidence="2" id="KW-1185">Reference proteome</keyword>
<proteinExistence type="predicted"/>
<name>A0ABU9AZV3_9BACT</name>
<comment type="caution">
    <text evidence="1">The sequence shown here is derived from an EMBL/GenBank/DDBJ whole genome shotgun (WGS) entry which is preliminary data.</text>
</comment>
<gene>
    <name evidence="1" type="ORF">WKV53_22460</name>
</gene>
<dbReference type="Proteomes" id="UP001371305">
    <property type="component" value="Unassembled WGS sequence"/>
</dbReference>
<organism evidence="1 2">
    <name type="scientific">Luteolibacter soli</name>
    <dbReference type="NCBI Taxonomy" id="3135280"/>
    <lineage>
        <taxon>Bacteria</taxon>
        <taxon>Pseudomonadati</taxon>
        <taxon>Verrucomicrobiota</taxon>
        <taxon>Verrucomicrobiia</taxon>
        <taxon>Verrucomicrobiales</taxon>
        <taxon>Verrucomicrobiaceae</taxon>
        <taxon>Luteolibacter</taxon>
    </lineage>
</organism>
<reference evidence="1 2" key="1">
    <citation type="submission" date="2024-04" db="EMBL/GenBank/DDBJ databases">
        <title>Luteolibacter sp. isolated from soil.</title>
        <authorList>
            <person name="An J."/>
        </authorList>
    </citation>
    <scope>NUCLEOTIDE SEQUENCE [LARGE SCALE GENOMIC DNA]</scope>
    <source>
        <strain evidence="1 2">Y139</strain>
    </source>
</reference>
<dbReference type="RefSeq" id="WP_341407058.1">
    <property type="nucleotide sequence ID" value="NZ_JBBUKT010000010.1"/>
</dbReference>
<dbReference type="EMBL" id="JBBUKT010000010">
    <property type="protein sequence ID" value="MEK7953294.1"/>
    <property type="molecule type" value="Genomic_DNA"/>
</dbReference>
<sequence>MPKPDTSDDPALDVPVETLLRDSLLYSAKIYLQDQNVETATVSESMDDDLWLEVTVTLRKGPL</sequence>
<protein>
    <submittedName>
        <fullName evidence="1">Uncharacterized protein</fullName>
    </submittedName>
</protein>
<evidence type="ECO:0000313" key="1">
    <source>
        <dbReference type="EMBL" id="MEK7953294.1"/>
    </source>
</evidence>
<evidence type="ECO:0000313" key="2">
    <source>
        <dbReference type="Proteomes" id="UP001371305"/>
    </source>
</evidence>
<accession>A0ABU9AZV3</accession>